<dbReference type="InterPro" id="IPR028226">
    <property type="entry name" value="LIN37"/>
</dbReference>
<protein>
    <recommendedName>
        <fullName evidence="6">Protein lin-37 homolog</fullName>
    </recommendedName>
</protein>
<evidence type="ECO:0008006" key="6">
    <source>
        <dbReference type="Google" id="ProtNLM"/>
    </source>
</evidence>
<feature type="region of interest" description="Disordered" evidence="1">
    <location>
        <begin position="114"/>
        <end position="137"/>
    </location>
</feature>
<dbReference type="PaxDb" id="6945-B7Q329"/>
<dbReference type="Proteomes" id="UP000001555">
    <property type="component" value="Unassembled WGS sequence"/>
</dbReference>
<organism>
    <name type="scientific">Ixodes scapularis</name>
    <name type="common">Black-legged tick</name>
    <name type="synonym">Deer tick</name>
    <dbReference type="NCBI Taxonomy" id="6945"/>
    <lineage>
        <taxon>Eukaryota</taxon>
        <taxon>Metazoa</taxon>
        <taxon>Ecdysozoa</taxon>
        <taxon>Arthropoda</taxon>
        <taxon>Chelicerata</taxon>
        <taxon>Arachnida</taxon>
        <taxon>Acari</taxon>
        <taxon>Parasitiformes</taxon>
        <taxon>Ixodida</taxon>
        <taxon>Ixodoidea</taxon>
        <taxon>Ixodidae</taxon>
        <taxon>Ixodinae</taxon>
        <taxon>Ixodes</taxon>
    </lineage>
</organism>
<evidence type="ECO:0000313" key="4">
    <source>
        <dbReference type="Proteomes" id="UP000001555"/>
    </source>
</evidence>
<dbReference type="HOGENOM" id="CLU_090128_0_0_1"/>
<dbReference type="VEuPathDB" id="VectorBase:ISCW010041"/>
<evidence type="ECO:0007829" key="5">
    <source>
        <dbReference type="PeptideAtlas" id="B7Q329"/>
    </source>
</evidence>
<dbReference type="GO" id="GO:0031523">
    <property type="term" value="C:Myb complex"/>
    <property type="evidence" value="ECO:0000318"/>
    <property type="project" value="GO_Central"/>
</dbReference>
<gene>
    <name evidence="2" type="ORF">IscW_ISCW010041</name>
</gene>
<dbReference type="OrthoDB" id="6287771at2759"/>
<reference evidence="2 4" key="1">
    <citation type="submission" date="2008-03" db="EMBL/GenBank/DDBJ databases">
        <title>Annotation of Ixodes scapularis.</title>
        <authorList>
            <consortium name="Ixodes scapularis Genome Project Consortium"/>
            <person name="Caler E."/>
            <person name="Hannick L.I."/>
            <person name="Bidwell S."/>
            <person name="Joardar V."/>
            <person name="Thiagarajan M."/>
            <person name="Amedeo P."/>
            <person name="Galinsky K.J."/>
            <person name="Schobel S."/>
            <person name="Inman J."/>
            <person name="Hostetler J."/>
            <person name="Miller J."/>
            <person name="Hammond M."/>
            <person name="Megy K."/>
            <person name="Lawson D."/>
            <person name="Kodira C."/>
            <person name="Sutton G."/>
            <person name="Meyer J."/>
            <person name="Hill C.A."/>
            <person name="Birren B."/>
            <person name="Nene V."/>
            <person name="Collins F."/>
            <person name="Alarcon-Chaidez F."/>
            <person name="Wikel S."/>
            <person name="Strausberg R."/>
        </authorList>
    </citation>
    <scope>NUCLEOTIDE SEQUENCE [LARGE SCALE GENOMIC DNA]</scope>
    <source>
        <strain evidence="4">Wikel</strain>
        <strain evidence="2">Wikel colony</strain>
    </source>
</reference>
<accession>B7Q329</accession>
<dbReference type="PANTHER" id="PTHR31336:SF3">
    <property type="entry name" value="PROTEIN LIN-37 HOMOLOG"/>
    <property type="match status" value="1"/>
</dbReference>
<evidence type="ECO:0000313" key="3">
    <source>
        <dbReference type="EnsemblMetazoa" id="ISCW010041-PA"/>
    </source>
</evidence>
<proteinExistence type="evidence at protein level"/>
<dbReference type="FunCoup" id="B7Q329">
    <property type="interactions" value="656"/>
</dbReference>
<sequence>MEKTEESQSSSSQSDDEAKTSDVVMKDPSPMSSPSKRVQKTQRKRRRKDESALQASNTYITKIYGCSVDLAQFDENSPLYSMCRSWIHNKPLQDGEKAANIEDEEEEQKVCFKGDENPKGVYNMPPPVAAPRDKDGNIRDLRIPSPLPPSTEKFFMASDESEVVPVSVLLAGHQARWKGIRQKWKEAAMVNEERYKESTAVLHRAMNRDDAPASQWESVAT</sequence>
<name>B7Q329_IXOSC</name>
<evidence type="ECO:0000313" key="2">
    <source>
        <dbReference type="EMBL" id="EEC13251.1"/>
    </source>
</evidence>
<dbReference type="AlphaFoldDB" id="B7Q329"/>
<dbReference type="GO" id="GO:0000122">
    <property type="term" value="P:negative regulation of transcription by RNA polymerase II"/>
    <property type="evidence" value="ECO:0000318"/>
    <property type="project" value="GO_Central"/>
</dbReference>
<feature type="region of interest" description="Disordered" evidence="1">
    <location>
        <begin position="1"/>
        <end position="54"/>
    </location>
</feature>
<keyword evidence="5" id="KW-1267">Proteomics identification</keyword>
<feature type="compositionally biased region" description="Basic residues" evidence="1">
    <location>
        <begin position="37"/>
        <end position="47"/>
    </location>
</feature>
<dbReference type="VEuPathDB" id="VectorBase:ISCP_002582"/>
<dbReference type="InParanoid" id="B7Q329"/>
<reference evidence="3" key="2">
    <citation type="submission" date="2020-05" db="UniProtKB">
        <authorList>
            <consortium name="EnsemblMetazoa"/>
        </authorList>
    </citation>
    <scope>IDENTIFICATION</scope>
    <source>
        <strain evidence="3">wikel</strain>
    </source>
</reference>
<dbReference type="EMBL" id="DS847920">
    <property type="protein sequence ID" value="EEC13251.1"/>
    <property type="molecule type" value="Genomic_DNA"/>
</dbReference>
<dbReference type="GO" id="GO:0017053">
    <property type="term" value="C:transcription repressor complex"/>
    <property type="evidence" value="ECO:0007669"/>
    <property type="project" value="InterPro"/>
</dbReference>
<dbReference type="Pfam" id="PF15306">
    <property type="entry name" value="LIN37"/>
    <property type="match status" value="1"/>
</dbReference>
<dbReference type="STRING" id="6945.B7Q329"/>
<dbReference type="EMBL" id="ABJB010608257">
    <property type="status" value="NOT_ANNOTATED_CDS"/>
    <property type="molecule type" value="Genomic_DNA"/>
</dbReference>
<dbReference type="VEuPathDB" id="VectorBase:ISCI010041"/>
<evidence type="ECO:0000256" key="1">
    <source>
        <dbReference type="SAM" id="MobiDB-lite"/>
    </source>
</evidence>
<dbReference type="EnsemblMetazoa" id="ISCW010041-RA">
    <property type="protein sequence ID" value="ISCW010041-PA"/>
    <property type="gene ID" value="ISCW010041"/>
</dbReference>
<dbReference type="PANTHER" id="PTHR31336">
    <property type="entry name" value="LIN37 HOMOLOG"/>
    <property type="match status" value="1"/>
</dbReference>
<keyword evidence="4" id="KW-1185">Reference proteome</keyword>